<evidence type="ECO:0000256" key="2">
    <source>
        <dbReference type="SAM" id="MobiDB-lite"/>
    </source>
</evidence>
<dbReference type="Proteomes" id="UP000631114">
    <property type="component" value="Unassembled WGS sequence"/>
</dbReference>
<dbReference type="SMART" id="SM00184">
    <property type="entry name" value="RING"/>
    <property type="match status" value="1"/>
</dbReference>
<dbReference type="InterPro" id="IPR001841">
    <property type="entry name" value="Znf_RING"/>
</dbReference>
<evidence type="ECO:0000256" key="1">
    <source>
        <dbReference type="PROSITE-ProRule" id="PRU00175"/>
    </source>
</evidence>
<evidence type="ECO:0000313" key="5">
    <source>
        <dbReference type="Proteomes" id="UP000631114"/>
    </source>
</evidence>
<organism evidence="4 5">
    <name type="scientific">Coptis chinensis</name>
    <dbReference type="NCBI Taxonomy" id="261450"/>
    <lineage>
        <taxon>Eukaryota</taxon>
        <taxon>Viridiplantae</taxon>
        <taxon>Streptophyta</taxon>
        <taxon>Embryophyta</taxon>
        <taxon>Tracheophyta</taxon>
        <taxon>Spermatophyta</taxon>
        <taxon>Magnoliopsida</taxon>
        <taxon>Ranunculales</taxon>
        <taxon>Ranunculaceae</taxon>
        <taxon>Coptidoideae</taxon>
        <taxon>Coptis</taxon>
    </lineage>
</organism>
<keyword evidence="1" id="KW-0863">Zinc-finger</keyword>
<keyword evidence="1" id="KW-0862">Zinc</keyword>
<keyword evidence="1" id="KW-0479">Metal-binding</keyword>
<dbReference type="EMBL" id="JADFTS010000005">
    <property type="protein sequence ID" value="KAF9604923.1"/>
    <property type="molecule type" value="Genomic_DNA"/>
</dbReference>
<dbReference type="InterPro" id="IPR013083">
    <property type="entry name" value="Znf_RING/FYVE/PHD"/>
</dbReference>
<feature type="domain" description="RING-type" evidence="3">
    <location>
        <begin position="32"/>
        <end position="77"/>
    </location>
</feature>
<dbReference type="GO" id="GO:0008270">
    <property type="term" value="F:zinc ion binding"/>
    <property type="evidence" value="ECO:0007669"/>
    <property type="project" value="UniProtKB-KW"/>
</dbReference>
<keyword evidence="5" id="KW-1185">Reference proteome</keyword>
<name>A0A835HV74_9MAGN</name>
<accession>A0A835HV74</accession>
<dbReference type="Pfam" id="PF13639">
    <property type="entry name" value="zf-RING_2"/>
    <property type="match status" value="1"/>
</dbReference>
<proteinExistence type="predicted"/>
<dbReference type="PROSITE" id="PS50089">
    <property type="entry name" value="ZF_RING_2"/>
    <property type="match status" value="1"/>
</dbReference>
<gene>
    <name evidence="4" type="ORF">IFM89_011290</name>
</gene>
<dbReference type="InterPro" id="IPR044274">
    <property type="entry name" value="RFI2"/>
</dbReference>
<evidence type="ECO:0000313" key="4">
    <source>
        <dbReference type="EMBL" id="KAF9604923.1"/>
    </source>
</evidence>
<feature type="compositionally biased region" description="Low complexity" evidence="2">
    <location>
        <begin position="395"/>
        <end position="407"/>
    </location>
</feature>
<comment type="caution">
    <text evidence="4">The sequence shown here is derived from an EMBL/GenBank/DDBJ whole genome shotgun (WGS) entry which is preliminary data.</text>
</comment>
<dbReference type="PANTHER" id="PTHR46798:SF3">
    <property type="entry name" value="RING FINGER FAMILY PROTEIN"/>
    <property type="match status" value="1"/>
</dbReference>
<dbReference type="SUPFAM" id="SSF57850">
    <property type="entry name" value="RING/U-box"/>
    <property type="match status" value="1"/>
</dbReference>
<dbReference type="PANTHER" id="PTHR46798">
    <property type="entry name" value="OS09G0511500 PROTEIN"/>
    <property type="match status" value="1"/>
</dbReference>
<dbReference type="Gene3D" id="3.30.40.10">
    <property type="entry name" value="Zinc/RING finger domain, C3HC4 (zinc finger)"/>
    <property type="match status" value="1"/>
</dbReference>
<feature type="compositionally biased region" description="Polar residues" evidence="2">
    <location>
        <begin position="417"/>
        <end position="433"/>
    </location>
</feature>
<dbReference type="GO" id="GO:0004842">
    <property type="term" value="F:ubiquitin-protein transferase activity"/>
    <property type="evidence" value="ECO:0007669"/>
    <property type="project" value="InterPro"/>
</dbReference>
<protein>
    <recommendedName>
        <fullName evidence="3">RING-type domain-containing protein</fullName>
    </recommendedName>
</protein>
<evidence type="ECO:0000259" key="3">
    <source>
        <dbReference type="PROSITE" id="PS50089"/>
    </source>
</evidence>
<feature type="compositionally biased region" description="Basic and acidic residues" evidence="2">
    <location>
        <begin position="1"/>
        <end position="14"/>
    </location>
</feature>
<dbReference type="OrthoDB" id="8062037at2759"/>
<reference evidence="4 5" key="1">
    <citation type="submission" date="2020-10" db="EMBL/GenBank/DDBJ databases">
        <title>The Coptis chinensis genome and diversification of protoberbering-type alkaloids.</title>
        <authorList>
            <person name="Wang B."/>
            <person name="Shu S."/>
            <person name="Song C."/>
            <person name="Liu Y."/>
        </authorList>
    </citation>
    <scope>NUCLEOTIDE SEQUENCE [LARGE SCALE GENOMIC DNA]</scope>
    <source>
        <strain evidence="4">HL-2020</strain>
        <tissue evidence="4">Leaf</tissue>
    </source>
</reference>
<dbReference type="AlphaFoldDB" id="A0A835HV74"/>
<feature type="region of interest" description="Disordered" evidence="2">
    <location>
        <begin position="394"/>
        <end position="441"/>
    </location>
</feature>
<feature type="region of interest" description="Disordered" evidence="2">
    <location>
        <begin position="1"/>
        <end position="26"/>
    </location>
</feature>
<sequence length="441" mass="47839">MDMRDTMDLMEERSSSNNNKGGGGGGGSLSVCSICLESVSENVGRSIAKLHCNHEFHLDCIGSAFNVKGVMQCPNCRKVEKGQWLFANGTRSCPELSLEDWAHDEDLYDPSYSEIPFGLHWCPFSGLNRLPASFEEGEPPSTAYHDLMGHHAIFAEHTPAPSAGHSCPYVAYFQLQPSSSSSNESIADGPSFGHHWSGMSGPSEISTSHAFTTVDLHYHSWDNHPPPFTSGADQASVPPAALRSIRGDSDGIPRSGSFVHPFLFGHGSGPRAGSSFVSSVPPPIPSSISRTHERVQGLHAYHQLPSNSTSMRSPIFPSGRRSGAPRGVAPVGPVASSSDSGFVVFPPAGSSGRNHQEAENPVRSRFYAWERDRFAPFPLVPVDRESSWWGPFHQGSNGSDSNNRSSSYWHRHGSERPATQNRSESSSYQQVNASGRLHPFI</sequence>